<keyword evidence="3" id="KW-0472">Membrane</keyword>
<dbReference type="Proteomes" id="UP001152422">
    <property type="component" value="Unassembled WGS sequence"/>
</dbReference>
<feature type="compositionally biased region" description="Basic and acidic residues" evidence="2">
    <location>
        <begin position="287"/>
        <end position="300"/>
    </location>
</feature>
<feature type="region of interest" description="Disordered" evidence="2">
    <location>
        <begin position="250"/>
        <end position="341"/>
    </location>
</feature>
<evidence type="ECO:0000256" key="3">
    <source>
        <dbReference type="SAM" id="Phobius"/>
    </source>
</evidence>
<protein>
    <submittedName>
        <fullName evidence="5">DUF4352 domain-containing protein</fullName>
    </submittedName>
</protein>
<dbReference type="Gene3D" id="2.60.40.1240">
    <property type="match status" value="1"/>
</dbReference>
<dbReference type="RefSeq" id="WP_277583281.1">
    <property type="nucleotide sequence ID" value="NZ_JAMBPY010000004.1"/>
</dbReference>
<feature type="compositionally biased region" description="Polar residues" evidence="2">
    <location>
        <begin position="326"/>
        <end position="341"/>
    </location>
</feature>
<feature type="compositionally biased region" description="Polar residues" evidence="2">
    <location>
        <begin position="250"/>
        <end position="286"/>
    </location>
</feature>
<proteinExistence type="predicted"/>
<dbReference type="InterPro" id="IPR029050">
    <property type="entry name" value="Immunoprotect_excell_Ig-like"/>
</dbReference>
<reference evidence="5" key="1">
    <citation type="submission" date="2022-05" db="EMBL/GenBank/DDBJ databases">
        <title>Comparative genomics of Staphylococcus equorum isolates.</title>
        <authorList>
            <person name="Luelf R.H."/>
        </authorList>
    </citation>
    <scope>NUCLEOTIDE SEQUENCE</scope>
    <source>
        <strain evidence="5">TMW 2.2497</strain>
    </source>
</reference>
<accession>A0A9X4QZ18</accession>
<feature type="domain" description="DUF4352" evidence="4">
    <location>
        <begin position="77"/>
        <end position="206"/>
    </location>
</feature>
<gene>
    <name evidence="5" type="ORF">M4L89_08460</name>
</gene>
<dbReference type="EMBL" id="JAMBQA010000004">
    <property type="protein sequence ID" value="MDG0846254.1"/>
    <property type="molecule type" value="Genomic_DNA"/>
</dbReference>
<keyword evidence="6" id="KW-1185">Reference proteome</keyword>
<feature type="transmembrane region" description="Helical" evidence="3">
    <location>
        <begin position="31"/>
        <end position="57"/>
    </location>
</feature>
<organism evidence="5 6">
    <name type="scientific">Staphylococcus equorum</name>
    <dbReference type="NCBI Taxonomy" id="246432"/>
    <lineage>
        <taxon>Bacteria</taxon>
        <taxon>Bacillati</taxon>
        <taxon>Bacillota</taxon>
        <taxon>Bacilli</taxon>
        <taxon>Bacillales</taxon>
        <taxon>Staphylococcaceae</taxon>
        <taxon>Staphylococcus</taxon>
    </lineage>
</organism>
<keyword evidence="1" id="KW-0732">Signal</keyword>
<dbReference type="AlphaFoldDB" id="A0A9X4QZ18"/>
<dbReference type="InterPro" id="IPR029051">
    <property type="entry name" value="DUF4352"/>
</dbReference>
<comment type="caution">
    <text evidence="5">The sequence shown here is derived from an EMBL/GenBank/DDBJ whole genome shotgun (WGS) entry which is preliminary data.</text>
</comment>
<evidence type="ECO:0000256" key="1">
    <source>
        <dbReference type="ARBA" id="ARBA00022729"/>
    </source>
</evidence>
<evidence type="ECO:0000256" key="2">
    <source>
        <dbReference type="SAM" id="MobiDB-lite"/>
    </source>
</evidence>
<evidence type="ECO:0000313" key="5">
    <source>
        <dbReference type="EMBL" id="MDG0846254.1"/>
    </source>
</evidence>
<evidence type="ECO:0000259" key="4">
    <source>
        <dbReference type="Pfam" id="PF11611"/>
    </source>
</evidence>
<evidence type="ECO:0000313" key="6">
    <source>
        <dbReference type="Proteomes" id="UP001152422"/>
    </source>
</evidence>
<keyword evidence="3" id="KW-1133">Transmembrane helix</keyword>
<dbReference type="Pfam" id="PF11611">
    <property type="entry name" value="DUF4352"/>
    <property type="match status" value="1"/>
</dbReference>
<sequence>MKQHQEKISQSEWEKYQAFQKYTASKKRKNWLIGCGGSLILIVLIIIGISACTAIFVNNDEKTTSSDNSGSDKKQIYKLGETVKNGNLEVTVNNVETAKQVGPSILPTTPKDTFIIVDVKIKNKGNTALTVDSNMFKLKSGKKSLEADSQASISANQSEDGSIQNSFFLEQVNPDSITEGKVVFDVSSEIIKAKNNKLEVSSSFFSIKSVIFDLGNIKEIAMNNQNEQELNNSVMNISNDRNSLVQTTNNRTLDSDITSDNNPRSQVESPTQKENNSFNSELNSQSEQDKNKTEVDERTDNFYNQELDEINTSWIDEDTNFYDDFPQSNYEKTAMQSNELE</sequence>
<keyword evidence="3" id="KW-0812">Transmembrane</keyword>
<name>A0A9X4QZ18_9STAP</name>